<reference evidence="1" key="1">
    <citation type="journal article" date="2021" name="Proc. Natl. Acad. Sci. U.S.A.">
        <title>A Catalog of Tens of Thousands of Viruses from Human Metagenomes Reveals Hidden Associations with Chronic Diseases.</title>
        <authorList>
            <person name="Tisza M.J."/>
            <person name="Buck C.B."/>
        </authorList>
    </citation>
    <scope>NUCLEOTIDE SEQUENCE</scope>
    <source>
        <strain evidence="1">CtqfO1</strain>
    </source>
</reference>
<organism evidence="1">
    <name type="scientific">Myoviridae sp. ctqfO1</name>
    <dbReference type="NCBI Taxonomy" id="2827710"/>
    <lineage>
        <taxon>Viruses</taxon>
        <taxon>Duplodnaviria</taxon>
        <taxon>Heunggongvirae</taxon>
        <taxon>Uroviricota</taxon>
        <taxon>Caudoviricetes</taxon>
    </lineage>
</organism>
<proteinExistence type="predicted"/>
<accession>A0A8S5T2L2</accession>
<name>A0A8S5T2L2_9CAUD</name>
<dbReference type="EMBL" id="BK032734">
    <property type="protein sequence ID" value="DAF57478.1"/>
    <property type="molecule type" value="Genomic_DNA"/>
</dbReference>
<evidence type="ECO:0000313" key="1">
    <source>
        <dbReference type="EMBL" id="DAF57478.1"/>
    </source>
</evidence>
<protein>
    <submittedName>
        <fullName evidence="1">Uncharacterized protein</fullName>
    </submittedName>
</protein>
<sequence>MLMEEDLLALSTLVSKLQIEGYDVATLKEILKKERKKLNERQAEDLKLYFPIKSNVGVRVSEIEYGYRNLRLNVLIELERETGVFDINSKPELFESIIRNTLMQCARNIKAEYIKEVAKLTAGTTPPASSTKTASASNPIVLTIGSNSLQVETGTIDTAVAWQIKKIEDHSGVSLDGTHSATTATASAPIKVTLWDGVSTGTEVTLEAVSGNWDGSSISGASVAITGGV</sequence>